<reference evidence="6 7" key="1">
    <citation type="submission" date="2023-01" db="EMBL/GenBank/DDBJ databases">
        <title>Minimal conservation of predation-associated metabolite biosynthetic gene clusters underscores biosynthetic potential of Myxococcota including descriptions for ten novel species: Archangium lansinium sp. nov., Myxococcus landrumus sp. nov., Nannocystis bai.</title>
        <authorList>
            <person name="Ahearne A."/>
            <person name="Stevens C."/>
            <person name="Dowd S."/>
        </authorList>
    </citation>
    <scope>NUCLEOTIDE SEQUENCE [LARGE SCALE GENOMIC DNA]</scope>
    <source>
        <strain evidence="6 7">WIWO2</strain>
    </source>
</reference>
<keyword evidence="1" id="KW-0805">Transcription regulation</keyword>
<dbReference type="InterPro" id="IPR014284">
    <property type="entry name" value="RNA_pol_sigma-70_dom"/>
</dbReference>
<dbReference type="InterPro" id="IPR039425">
    <property type="entry name" value="RNA_pol_sigma-70-like"/>
</dbReference>
<sequence>MPTDHGEEEAAVLAAARAGDHAAFAALSERYRRQLRAHCYRMLGSFDEAEDMVQEVLLRAWRGREGFQGRSLFRTWLYCIATNACLNALERAPPRVLPQDLAPPVTASTPASQARSTPPWAPEVPWLQPFPDDLLDAEPPADAVVEARETIALAFLAALQHLPPRQRAVLILSDVVAGRPRRSRSCSS</sequence>
<dbReference type="PANTHER" id="PTHR43133:SF65">
    <property type="entry name" value="ECF RNA POLYMERASE SIGMA FACTOR SIGG"/>
    <property type="match status" value="1"/>
</dbReference>
<dbReference type="EMBL" id="JAQNDK010000003">
    <property type="protein sequence ID" value="MDC0681566.1"/>
    <property type="molecule type" value="Genomic_DNA"/>
</dbReference>
<proteinExistence type="predicted"/>
<protein>
    <submittedName>
        <fullName evidence="6">Sigma-70 family RNA polymerase sigma factor</fullName>
    </submittedName>
</protein>
<dbReference type="NCBIfam" id="TIGR02937">
    <property type="entry name" value="sigma70-ECF"/>
    <property type="match status" value="1"/>
</dbReference>
<accession>A0ABT5C571</accession>
<name>A0ABT5C571_9BACT</name>
<dbReference type="InterPro" id="IPR007627">
    <property type="entry name" value="RNA_pol_sigma70_r2"/>
</dbReference>
<dbReference type="Pfam" id="PF04542">
    <property type="entry name" value="Sigma70_r2"/>
    <property type="match status" value="1"/>
</dbReference>
<evidence type="ECO:0000256" key="4">
    <source>
        <dbReference type="SAM" id="MobiDB-lite"/>
    </source>
</evidence>
<evidence type="ECO:0000259" key="5">
    <source>
        <dbReference type="Pfam" id="PF04542"/>
    </source>
</evidence>
<organism evidence="6 7">
    <name type="scientific">Sorangium atrum</name>
    <dbReference type="NCBI Taxonomy" id="2995308"/>
    <lineage>
        <taxon>Bacteria</taxon>
        <taxon>Pseudomonadati</taxon>
        <taxon>Myxococcota</taxon>
        <taxon>Polyangia</taxon>
        <taxon>Polyangiales</taxon>
        <taxon>Polyangiaceae</taxon>
        <taxon>Sorangium</taxon>
    </lineage>
</organism>
<feature type="region of interest" description="Disordered" evidence="4">
    <location>
        <begin position="101"/>
        <end position="124"/>
    </location>
</feature>
<dbReference type="SUPFAM" id="SSF88946">
    <property type="entry name" value="Sigma2 domain of RNA polymerase sigma factors"/>
    <property type="match status" value="1"/>
</dbReference>
<evidence type="ECO:0000256" key="1">
    <source>
        <dbReference type="ARBA" id="ARBA00023015"/>
    </source>
</evidence>
<dbReference type="RefSeq" id="WP_272098747.1">
    <property type="nucleotide sequence ID" value="NZ_JAQNDK010000003.1"/>
</dbReference>
<keyword evidence="3" id="KW-0804">Transcription</keyword>
<feature type="domain" description="RNA polymerase sigma-70 region 2" evidence="5">
    <location>
        <begin position="29"/>
        <end position="91"/>
    </location>
</feature>
<dbReference type="PANTHER" id="PTHR43133">
    <property type="entry name" value="RNA POLYMERASE ECF-TYPE SIGMA FACTO"/>
    <property type="match status" value="1"/>
</dbReference>
<keyword evidence="7" id="KW-1185">Reference proteome</keyword>
<evidence type="ECO:0000313" key="6">
    <source>
        <dbReference type="EMBL" id="MDC0681566.1"/>
    </source>
</evidence>
<evidence type="ECO:0000256" key="3">
    <source>
        <dbReference type="ARBA" id="ARBA00023163"/>
    </source>
</evidence>
<keyword evidence="2" id="KW-0731">Sigma factor</keyword>
<gene>
    <name evidence="6" type="ORF">POL72_27755</name>
</gene>
<evidence type="ECO:0000313" key="7">
    <source>
        <dbReference type="Proteomes" id="UP001217485"/>
    </source>
</evidence>
<dbReference type="Proteomes" id="UP001217485">
    <property type="component" value="Unassembled WGS sequence"/>
</dbReference>
<evidence type="ECO:0000256" key="2">
    <source>
        <dbReference type="ARBA" id="ARBA00023082"/>
    </source>
</evidence>
<comment type="caution">
    <text evidence="6">The sequence shown here is derived from an EMBL/GenBank/DDBJ whole genome shotgun (WGS) entry which is preliminary data.</text>
</comment>
<feature type="compositionally biased region" description="Polar residues" evidence="4">
    <location>
        <begin position="106"/>
        <end position="116"/>
    </location>
</feature>
<dbReference type="Gene3D" id="1.10.1740.10">
    <property type="match status" value="1"/>
</dbReference>
<dbReference type="InterPro" id="IPR013325">
    <property type="entry name" value="RNA_pol_sigma_r2"/>
</dbReference>